<accession>A0A7S4NVE7</accession>
<feature type="domain" description="VWFA" evidence="2">
    <location>
        <begin position="282"/>
        <end position="454"/>
    </location>
</feature>
<dbReference type="InterPro" id="IPR002035">
    <property type="entry name" value="VWF_A"/>
</dbReference>
<proteinExistence type="predicted"/>
<feature type="domain" description="VIT" evidence="3">
    <location>
        <begin position="16"/>
        <end position="144"/>
    </location>
</feature>
<reference evidence="4" key="1">
    <citation type="submission" date="2021-01" db="EMBL/GenBank/DDBJ databases">
        <authorList>
            <person name="Corre E."/>
            <person name="Pelletier E."/>
            <person name="Niang G."/>
            <person name="Scheremetjew M."/>
            <person name="Finn R."/>
            <person name="Kale V."/>
            <person name="Holt S."/>
            <person name="Cochrane G."/>
            <person name="Meng A."/>
            <person name="Brown T."/>
            <person name="Cohen L."/>
        </authorList>
    </citation>
    <scope>NUCLEOTIDE SEQUENCE</scope>
    <source>
        <strain evidence="4">SoJaBio B1-5/56/2</strain>
    </source>
</reference>
<dbReference type="PROSITE" id="PS51468">
    <property type="entry name" value="VIT"/>
    <property type="match status" value="1"/>
</dbReference>
<evidence type="ECO:0008006" key="5">
    <source>
        <dbReference type="Google" id="ProtNLM"/>
    </source>
</evidence>
<sequence>MGRGVHYHHCCGLYWLRPKCVHYYSWYNLVPLLRSNVECTLIDQMTQVDITQEYVNNESIPIEASYMFPLDERAAVCGFEAEIGGRTIVGKAKEKEQAKREYDRAVAKGDGAFLLEEKKADIFKIKVGNLLPGEKVKIKITYVAEMKSEVSDLKKRFLLPTTVAPRYTPPHDWREGESDRNFEPMSGAGKGYEMSINMSCHMMSEITAISSPSHSITHQINGKTASVGLSLGSQVMTNDFIVNIEVSQPHEPRVCLEVNESGDLAAMVTLFPHFQFRDTPAELVFVVDRSGSMGGSRIRHAREVMQLFMRSLPEDCFFNIVGFGSRHDSLYKTSHKYTDNTLREATNHISRMDANLGGTEMVAPLTSVFNSRPIRGYPRQVFVLTDGQVSNTERVIQLVEAHHRTNRVFTLGLGNEVSHHLVEGMARAGRGTAQFVSNGSDMAEKVMKQLKEAIQPALQNVRVDWGGKVEGSSSSSSSSSGPQGSIVMSLLGYTSPEASAPPAPRVEVHQAPFRVPPLFDSQHFVIYAMYSDNKPPSSVKITAESPDGPLTVELPVDVNKTIRGKLIHTLAARSMIRDLEEGSSWMSELGYDVKSARVKDEIVRLGTKYQLASLHTSFIAIEERTGNHFDCWFDPYYQEEVVGPLHYEAPALDSLLCAAPAPSCAPVSHMRARAASPMCDAFYDTDEDLSSGSCSEDEDCEMESASFGALRECEMECAKLQLREERSVFKKKEKMVVKDKKSAAAPQKNSSARQETSSVPSVTSIAMEQGVNGSFPLTDSITNILSLDRATIQAMYSNFKISKTLGGEIGERIIVTALVIAFVEKKYAKEKGVWDRFVGKARGFLEKQLNGKGAESAQDILQAVSALL</sequence>
<feature type="region of interest" description="Disordered" evidence="1">
    <location>
        <begin position="739"/>
        <end position="761"/>
    </location>
</feature>
<evidence type="ECO:0000259" key="2">
    <source>
        <dbReference type="PROSITE" id="PS50234"/>
    </source>
</evidence>
<gene>
    <name evidence="4" type="ORF">NAES01612_LOCUS14480</name>
</gene>
<dbReference type="InterPro" id="IPR013694">
    <property type="entry name" value="VIT"/>
</dbReference>
<name>A0A7S4NVE7_9EUKA</name>
<feature type="compositionally biased region" description="Polar residues" evidence="1">
    <location>
        <begin position="747"/>
        <end position="761"/>
    </location>
</feature>
<dbReference type="InterPro" id="IPR036465">
    <property type="entry name" value="vWFA_dom_sf"/>
</dbReference>
<evidence type="ECO:0000256" key="1">
    <source>
        <dbReference type="SAM" id="MobiDB-lite"/>
    </source>
</evidence>
<dbReference type="SMART" id="SM00609">
    <property type="entry name" value="VIT"/>
    <property type="match status" value="1"/>
</dbReference>
<protein>
    <recommendedName>
        <fullName evidence="5">von Willebrand factor A domain-containing protein 5A</fullName>
    </recommendedName>
</protein>
<dbReference type="PROSITE" id="PS50234">
    <property type="entry name" value="VWFA"/>
    <property type="match status" value="1"/>
</dbReference>
<dbReference type="SUPFAM" id="SSF53300">
    <property type="entry name" value="vWA-like"/>
    <property type="match status" value="1"/>
</dbReference>
<dbReference type="PANTHER" id="PTHR45737:SF6">
    <property type="entry name" value="VON WILLEBRAND FACTOR A DOMAIN-CONTAINING PROTEIN 5A"/>
    <property type="match status" value="1"/>
</dbReference>
<feature type="region of interest" description="Disordered" evidence="1">
    <location>
        <begin position="466"/>
        <end position="486"/>
    </location>
</feature>
<dbReference type="SMART" id="SM00327">
    <property type="entry name" value="VWA"/>
    <property type="match status" value="1"/>
</dbReference>
<dbReference type="EMBL" id="HBKR01022218">
    <property type="protein sequence ID" value="CAE2312410.1"/>
    <property type="molecule type" value="Transcribed_RNA"/>
</dbReference>
<evidence type="ECO:0000259" key="3">
    <source>
        <dbReference type="PROSITE" id="PS51468"/>
    </source>
</evidence>
<evidence type="ECO:0000313" key="4">
    <source>
        <dbReference type="EMBL" id="CAE2312410.1"/>
    </source>
</evidence>
<organism evidence="4">
    <name type="scientific">Paramoeba aestuarina</name>
    <dbReference type="NCBI Taxonomy" id="180227"/>
    <lineage>
        <taxon>Eukaryota</taxon>
        <taxon>Amoebozoa</taxon>
        <taxon>Discosea</taxon>
        <taxon>Flabellinia</taxon>
        <taxon>Dactylopodida</taxon>
        <taxon>Paramoebidae</taxon>
        <taxon>Paramoeba</taxon>
    </lineage>
</organism>
<dbReference type="AlphaFoldDB" id="A0A7S4NVE7"/>
<dbReference type="Pfam" id="PF08487">
    <property type="entry name" value="VIT"/>
    <property type="match status" value="1"/>
</dbReference>
<dbReference type="Gene3D" id="3.40.50.410">
    <property type="entry name" value="von Willebrand factor, type A domain"/>
    <property type="match status" value="1"/>
</dbReference>
<dbReference type="Pfam" id="PF13768">
    <property type="entry name" value="VWA_3"/>
    <property type="match status" value="1"/>
</dbReference>
<dbReference type="PANTHER" id="PTHR45737">
    <property type="entry name" value="VON WILLEBRAND FACTOR A DOMAIN-CONTAINING PROTEIN 5A"/>
    <property type="match status" value="1"/>
</dbReference>